<name>A0ABV6BKJ6_9FLAO</name>
<proteinExistence type="predicted"/>
<evidence type="ECO:0000313" key="3">
    <source>
        <dbReference type="Proteomes" id="UP001589734"/>
    </source>
</evidence>
<sequence length="107" mass="12442">MTPNPLFLLVSPLISQLFFGQKSIAERIRLKFYQISLINFTLQLLCSFWTLNIVSDRLKNAEGIIKCGMPLVGIILFEILLMILLLIIISIQYSIKRYYIRKAIIHK</sequence>
<accession>A0ABV6BKJ6</accession>
<keyword evidence="3" id="KW-1185">Reference proteome</keyword>
<keyword evidence="1" id="KW-0812">Transmembrane</keyword>
<dbReference type="RefSeq" id="WP_379683310.1">
    <property type="nucleotide sequence ID" value="NZ_JBHLYW010000003.1"/>
</dbReference>
<evidence type="ECO:0000256" key="1">
    <source>
        <dbReference type="SAM" id="Phobius"/>
    </source>
</evidence>
<feature type="transmembrane region" description="Helical" evidence="1">
    <location>
        <begin position="71"/>
        <end position="95"/>
    </location>
</feature>
<dbReference type="EMBL" id="JBHLYW010000003">
    <property type="protein sequence ID" value="MFC0075963.1"/>
    <property type="molecule type" value="Genomic_DNA"/>
</dbReference>
<keyword evidence="1" id="KW-0472">Membrane</keyword>
<dbReference type="Proteomes" id="UP001589734">
    <property type="component" value="Unassembled WGS sequence"/>
</dbReference>
<keyword evidence="1" id="KW-1133">Transmembrane helix</keyword>
<comment type="caution">
    <text evidence="2">The sequence shown here is derived from an EMBL/GenBank/DDBJ whole genome shotgun (WGS) entry which is preliminary data.</text>
</comment>
<organism evidence="2 3">
    <name type="scientific">Flavobacterium procerum</name>
    <dbReference type="NCBI Taxonomy" id="1455569"/>
    <lineage>
        <taxon>Bacteria</taxon>
        <taxon>Pseudomonadati</taxon>
        <taxon>Bacteroidota</taxon>
        <taxon>Flavobacteriia</taxon>
        <taxon>Flavobacteriales</taxon>
        <taxon>Flavobacteriaceae</taxon>
        <taxon>Flavobacterium</taxon>
    </lineage>
</organism>
<gene>
    <name evidence="2" type="ORF">ACFFLS_02845</name>
</gene>
<evidence type="ECO:0008006" key="4">
    <source>
        <dbReference type="Google" id="ProtNLM"/>
    </source>
</evidence>
<evidence type="ECO:0000313" key="2">
    <source>
        <dbReference type="EMBL" id="MFC0075963.1"/>
    </source>
</evidence>
<feature type="transmembrane region" description="Helical" evidence="1">
    <location>
        <begin position="32"/>
        <end position="51"/>
    </location>
</feature>
<protein>
    <recommendedName>
        <fullName evidence="4">DUF4870 domain-containing protein</fullName>
    </recommendedName>
</protein>
<reference evidence="2 3" key="1">
    <citation type="submission" date="2024-09" db="EMBL/GenBank/DDBJ databases">
        <authorList>
            <person name="Sun Q."/>
            <person name="Mori K."/>
        </authorList>
    </citation>
    <scope>NUCLEOTIDE SEQUENCE [LARGE SCALE GENOMIC DNA]</scope>
    <source>
        <strain evidence="2 3">CGMCC 1.12926</strain>
    </source>
</reference>